<dbReference type="FunFam" id="3.40.50.720:FF:000084">
    <property type="entry name" value="Short-chain dehydrogenase reductase"/>
    <property type="match status" value="1"/>
</dbReference>
<proteinExistence type="inferred from homology"/>
<accession>A0A0D2IVI6</accession>
<evidence type="ECO:0000313" key="5">
    <source>
        <dbReference type="Proteomes" id="UP000053411"/>
    </source>
</evidence>
<sequence>MPKTEKNIRPRDMATFTGKNIVVTGSASGIGLAITLTLAERGATVWTVDLSPAPPDELRAWIEKGTVHFEGGVDVGDRTTCRAYMAKVVSAAGRLDGLVNNAGIGLVEGPIASDEAYDRMIHVNIGGVWNYGTAALRAMQEQEPQGPWGSRGSIVNIASGAGLRGVSGLAVYCATKHAVIGLSRAWQEDFGKFGIRTNSVAPGATATAAFVKRAKEEEGFLETLPSNPLGRVAQPSEIASAVAFLLSDEASYVAGEVLSVTGGHA</sequence>
<dbReference type="Pfam" id="PF13561">
    <property type="entry name" value="adh_short_C2"/>
    <property type="match status" value="1"/>
</dbReference>
<dbReference type="Proteomes" id="UP000053411">
    <property type="component" value="Unassembled WGS sequence"/>
</dbReference>
<keyword evidence="5" id="KW-1185">Reference proteome</keyword>
<name>A0A0D2IVI6_9EURO</name>
<dbReference type="GeneID" id="27708370"/>
<dbReference type="InterPro" id="IPR036291">
    <property type="entry name" value="NAD(P)-bd_dom_sf"/>
</dbReference>
<dbReference type="SUPFAM" id="SSF51735">
    <property type="entry name" value="NAD(P)-binding Rossmann-fold domains"/>
    <property type="match status" value="1"/>
</dbReference>
<dbReference type="GO" id="GO:0048038">
    <property type="term" value="F:quinone binding"/>
    <property type="evidence" value="ECO:0007669"/>
    <property type="project" value="TreeGrafter"/>
</dbReference>
<evidence type="ECO:0000313" key="4">
    <source>
        <dbReference type="EMBL" id="KIY01072.1"/>
    </source>
</evidence>
<dbReference type="PROSITE" id="PS00061">
    <property type="entry name" value="ADH_SHORT"/>
    <property type="match status" value="1"/>
</dbReference>
<dbReference type="GO" id="GO:0006633">
    <property type="term" value="P:fatty acid biosynthetic process"/>
    <property type="evidence" value="ECO:0007669"/>
    <property type="project" value="TreeGrafter"/>
</dbReference>
<dbReference type="InterPro" id="IPR002347">
    <property type="entry name" value="SDR_fam"/>
</dbReference>
<evidence type="ECO:0000256" key="1">
    <source>
        <dbReference type="ARBA" id="ARBA00006484"/>
    </source>
</evidence>
<evidence type="ECO:0000256" key="2">
    <source>
        <dbReference type="ARBA" id="ARBA00022857"/>
    </source>
</evidence>
<reference evidence="4 5" key="1">
    <citation type="submission" date="2015-01" db="EMBL/GenBank/DDBJ databases">
        <title>The Genome Sequence of Fonsecaea multimorphosa CBS 102226.</title>
        <authorList>
            <consortium name="The Broad Institute Genomics Platform"/>
            <person name="Cuomo C."/>
            <person name="de Hoog S."/>
            <person name="Gorbushina A."/>
            <person name="Stielow B."/>
            <person name="Teixiera M."/>
            <person name="Abouelleil A."/>
            <person name="Chapman S.B."/>
            <person name="Priest M."/>
            <person name="Young S.K."/>
            <person name="Wortman J."/>
            <person name="Nusbaum C."/>
            <person name="Birren B."/>
        </authorList>
    </citation>
    <scope>NUCLEOTIDE SEQUENCE [LARGE SCALE GENOMIC DNA]</scope>
    <source>
        <strain evidence="4 5">CBS 102226</strain>
    </source>
</reference>
<dbReference type="Gene3D" id="3.40.50.720">
    <property type="entry name" value="NAD(P)-binding Rossmann-like Domain"/>
    <property type="match status" value="1"/>
</dbReference>
<dbReference type="EMBL" id="KN848065">
    <property type="protein sequence ID" value="KIY01072.1"/>
    <property type="molecule type" value="Genomic_DNA"/>
</dbReference>
<dbReference type="CDD" id="cd05233">
    <property type="entry name" value="SDR_c"/>
    <property type="match status" value="1"/>
</dbReference>
<dbReference type="VEuPathDB" id="FungiDB:Z520_02624"/>
<dbReference type="PRINTS" id="PR00081">
    <property type="entry name" value="GDHRDH"/>
</dbReference>
<organism evidence="4 5">
    <name type="scientific">Fonsecaea multimorphosa CBS 102226</name>
    <dbReference type="NCBI Taxonomy" id="1442371"/>
    <lineage>
        <taxon>Eukaryota</taxon>
        <taxon>Fungi</taxon>
        <taxon>Dikarya</taxon>
        <taxon>Ascomycota</taxon>
        <taxon>Pezizomycotina</taxon>
        <taxon>Eurotiomycetes</taxon>
        <taxon>Chaetothyriomycetidae</taxon>
        <taxon>Chaetothyriales</taxon>
        <taxon>Herpotrichiellaceae</taxon>
        <taxon>Fonsecaea</taxon>
    </lineage>
</organism>
<gene>
    <name evidence="4" type="ORF">Z520_02624</name>
</gene>
<keyword evidence="2" id="KW-0521">NADP</keyword>
<dbReference type="PANTHER" id="PTHR42760">
    <property type="entry name" value="SHORT-CHAIN DEHYDROGENASES/REDUCTASES FAMILY MEMBER"/>
    <property type="match status" value="1"/>
</dbReference>
<dbReference type="PRINTS" id="PR00080">
    <property type="entry name" value="SDRFAMILY"/>
</dbReference>
<dbReference type="OrthoDB" id="1669814at2759"/>
<dbReference type="AlphaFoldDB" id="A0A0D2IVI6"/>
<dbReference type="PANTHER" id="PTHR42760:SF133">
    <property type="entry name" value="3-OXOACYL-[ACYL-CARRIER-PROTEIN] REDUCTASE"/>
    <property type="match status" value="1"/>
</dbReference>
<keyword evidence="3" id="KW-0560">Oxidoreductase</keyword>
<dbReference type="InterPro" id="IPR020904">
    <property type="entry name" value="Sc_DH/Rdtase_CS"/>
</dbReference>
<evidence type="ECO:0000256" key="3">
    <source>
        <dbReference type="ARBA" id="ARBA00023002"/>
    </source>
</evidence>
<comment type="similarity">
    <text evidence="1">Belongs to the short-chain dehydrogenases/reductases (SDR) family.</text>
</comment>
<dbReference type="RefSeq" id="XP_016635194.1">
    <property type="nucleotide sequence ID" value="XM_016773137.1"/>
</dbReference>
<protein>
    <submittedName>
        <fullName evidence="4">Uncharacterized protein</fullName>
    </submittedName>
</protein>
<dbReference type="GO" id="GO:0016616">
    <property type="term" value="F:oxidoreductase activity, acting on the CH-OH group of donors, NAD or NADP as acceptor"/>
    <property type="evidence" value="ECO:0007669"/>
    <property type="project" value="TreeGrafter"/>
</dbReference>